<keyword evidence="7" id="KW-0963">Cytoplasm</keyword>
<dbReference type="STRING" id="1442369.A0A0D2GP67"/>
<accession>A0A0D2GP67</accession>
<keyword evidence="6" id="KW-0312">Gluconeogenesis</keyword>
<name>A0A0D2GP67_9EURO</name>
<dbReference type="GO" id="GO:0030170">
    <property type="term" value="F:pyridoxal phosphate binding"/>
    <property type="evidence" value="ECO:0007669"/>
    <property type="project" value="InterPro"/>
</dbReference>
<evidence type="ECO:0000256" key="3">
    <source>
        <dbReference type="ARBA" id="ARBA00004742"/>
    </source>
</evidence>
<evidence type="ECO:0000313" key="13">
    <source>
        <dbReference type="Proteomes" id="UP000053617"/>
    </source>
</evidence>
<keyword evidence="8" id="KW-0663">Pyridoxal phosphate</keyword>
<dbReference type="InterPro" id="IPR036052">
    <property type="entry name" value="TrpB-like_PALP_sf"/>
</dbReference>
<proteinExistence type="inferred from homology"/>
<dbReference type="OrthoDB" id="7773036at2759"/>
<dbReference type="EMBL" id="KN847483">
    <property type="protein sequence ID" value="KIX00138.1"/>
    <property type="molecule type" value="Genomic_DNA"/>
</dbReference>
<dbReference type="GO" id="GO:0006565">
    <property type="term" value="P:L-serine catabolic process"/>
    <property type="evidence" value="ECO:0007669"/>
    <property type="project" value="TreeGrafter"/>
</dbReference>
<comment type="similarity">
    <text evidence="4">Belongs to the serine/threonine dehydratase family.</text>
</comment>
<evidence type="ECO:0000256" key="8">
    <source>
        <dbReference type="ARBA" id="ARBA00022898"/>
    </source>
</evidence>
<comment type="catalytic activity">
    <reaction evidence="10">
        <text>L-serine = pyruvate + NH4(+)</text>
        <dbReference type="Rhea" id="RHEA:19169"/>
        <dbReference type="ChEBI" id="CHEBI:15361"/>
        <dbReference type="ChEBI" id="CHEBI:28938"/>
        <dbReference type="ChEBI" id="CHEBI:33384"/>
        <dbReference type="EC" id="4.3.1.17"/>
    </reaction>
</comment>
<dbReference type="Pfam" id="PF00291">
    <property type="entry name" value="PALP"/>
    <property type="match status" value="1"/>
</dbReference>
<dbReference type="PANTHER" id="PTHR48078:SF2">
    <property type="entry name" value="CATABOLIC L-SERINE_THREONINE DEHYDRATASE"/>
    <property type="match status" value="1"/>
</dbReference>
<sequence>MGSLCEVNIQKPWIETPLHESPTLSRAAGWYKTLATPSDSLRTLTHVYSRIFLKLENLQPSASFKSRGIGNLVLTEEAYHKAIGSTRPLHFFASSGGNAGLAAVSATSSLGYTSSVVVPESTEPSIMEKLKLNGASEVIAHGAGLLDADTYLKEVVMPQAEARGEIPVYIPPFDNGAIWEGVATMVEEIHRQMPEGERPDAIVCSVGGGGLLVGIANGMERVGWGSEVQILAVETKGADSLYQSAQAGEILTIPRITSIATSLGAVRVCQKAFDLLAHKNVTSLALEDAEAAMGCWRLADDERIIVEPACGVSVALAYDGRLKQLMRGVDKDKKVVIIVCGGSKISLDTLVQYRARYSERAKELAAMWAGV</sequence>
<evidence type="ECO:0000256" key="7">
    <source>
        <dbReference type="ARBA" id="ARBA00022490"/>
    </source>
</evidence>
<evidence type="ECO:0000313" key="12">
    <source>
        <dbReference type="EMBL" id="KIX00138.1"/>
    </source>
</evidence>
<dbReference type="HOGENOM" id="CLU_021152_3_1_1"/>
<dbReference type="GO" id="GO:0009097">
    <property type="term" value="P:isoleucine biosynthetic process"/>
    <property type="evidence" value="ECO:0007669"/>
    <property type="project" value="TreeGrafter"/>
</dbReference>
<dbReference type="InterPro" id="IPR000634">
    <property type="entry name" value="Ser/Thr_deHydtase_PyrdxlP-BS"/>
</dbReference>
<evidence type="ECO:0000256" key="10">
    <source>
        <dbReference type="ARBA" id="ARBA00049406"/>
    </source>
</evidence>
<evidence type="ECO:0000256" key="2">
    <source>
        <dbReference type="ARBA" id="ARBA00004496"/>
    </source>
</evidence>
<dbReference type="GO" id="GO:0003941">
    <property type="term" value="F:L-serine ammonia-lyase activity"/>
    <property type="evidence" value="ECO:0007669"/>
    <property type="project" value="UniProtKB-EC"/>
</dbReference>
<comment type="subcellular location">
    <subcellularLocation>
        <location evidence="2">Cytoplasm</location>
    </subcellularLocation>
</comment>
<dbReference type="Proteomes" id="UP000053617">
    <property type="component" value="Unassembled WGS sequence"/>
</dbReference>
<evidence type="ECO:0000256" key="6">
    <source>
        <dbReference type="ARBA" id="ARBA00022432"/>
    </source>
</evidence>
<gene>
    <name evidence="12" type="ORF">Z518_10275</name>
</gene>
<evidence type="ECO:0000256" key="9">
    <source>
        <dbReference type="ARBA" id="ARBA00023239"/>
    </source>
</evidence>
<evidence type="ECO:0000256" key="5">
    <source>
        <dbReference type="ARBA" id="ARBA00012093"/>
    </source>
</evidence>
<comment type="cofactor">
    <cofactor evidence="1">
        <name>pyridoxal 5'-phosphate</name>
        <dbReference type="ChEBI" id="CHEBI:597326"/>
    </cofactor>
</comment>
<feature type="domain" description="Tryptophan synthase beta chain-like PALP" evidence="11">
    <location>
        <begin position="36"/>
        <end position="341"/>
    </location>
</feature>
<dbReference type="PROSITE" id="PS00165">
    <property type="entry name" value="DEHYDRATASE_SER_THR"/>
    <property type="match status" value="1"/>
</dbReference>
<dbReference type="PANTHER" id="PTHR48078">
    <property type="entry name" value="THREONINE DEHYDRATASE, MITOCHONDRIAL-RELATED"/>
    <property type="match status" value="1"/>
</dbReference>
<dbReference type="GO" id="GO:0004794">
    <property type="term" value="F:threonine deaminase activity"/>
    <property type="evidence" value="ECO:0007669"/>
    <property type="project" value="TreeGrafter"/>
</dbReference>
<dbReference type="SUPFAM" id="SSF53686">
    <property type="entry name" value="Tryptophan synthase beta subunit-like PLP-dependent enzymes"/>
    <property type="match status" value="1"/>
</dbReference>
<evidence type="ECO:0000256" key="4">
    <source>
        <dbReference type="ARBA" id="ARBA00010869"/>
    </source>
</evidence>
<keyword evidence="13" id="KW-1185">Reference proteome</keyword>
<dbReference type="GO" id="GO:0006094">
    <property type="term" value="P:gluconeogenesis"/>
    <property type="evidence" value="ECO:0007669"/>
    <property type="project" value="UniProtKB-KW"/>
</dbReference>
<dbReference type="GeneID" id="25298346"/>
<dbReference type="VEuPathDB" id="FungiDB:Z518_10275"/>
<protein>
    <recommendedName>
        <fullName evidence="5">L-serine ammonia-lyase</fullName>
        <ecNumber evidence="5">4.3.1.17</ecNumber>
    </recommendedName>
</protein>
<dbReference type="EC" id="4.3.1.17" evidence="5"/>
<dbReference type="FunFam" id="3.40.50.1100:FF:000040">
    <property type="entry name" value="L-serine dehydratase, putative"/>
    <property type="match status" value="1"/>
</dbReference>
<dbReference type="InterPro" id="IPR050147">
    <property type="entry name" value="Ser/Thr_Dehydratase"/>
</dbReference>
<organism evidence="12 13">
    <name type="scientific">Rhinocladiella mackenziei CBS 650.93</name>
    <dbReference type="NCBI Taxonomy" id="1442369"/>
    <lineage>
        <taxon>Eukaryota</taxon>
        <taxon>Fungi</taxon>
        <taxon>Dikarya</taxon>
        <taxon>Ascomycota</taxon>
        <taxon>Pezizomycotina</taxon>
        <taxon>Eurotiomycetes</taxon>
        <taxon>Chaetothyriomycetidae</taxon>
        <taxon>Chaetothyriales</taxon>
        <taxon>Herpotrichiellaceae</taxon>
        <taxon>Rhinocladiella</taxon>
    </lineage>
</organism>
<dbReference type="InterPro" id="IPR001926">
    <property type="entry name" value="TrpB-like_PALP"/>
</dbReference>
<dbReference type="GO" id="GO:0005737">
    <property type="term" value="C:cytoplasm"/>
    <property type="evidence" value="ECO:0007669"/>
    <property type="project" value="UniProtKB-SubCell"/>
</dbReference>
<evidence type="ECO:0000256" key="1">
    <source>
        <dbReference type="ARBA" id="ARBA00001933"/>
    </source>
</evidence>
<dbReference type="RefSeq" id="XP_013267274.1">
    <property type="nucleotide sequence ID" value="XM_013411820.1"/>
</dbReference>
<reference evidence="12 13" key="1">
    <citation type="submission" date="2015-01" db="EMBL/GenBank/DDBJ databases">
        <title>The Genome Sequence of Rhinocladiella mackenzie CBS 650.93.</title>
        <authorList>
            <consortium name="The Broad Institute Genomics Platform"/>
            <person name="Cuomo C."/>
            <person name="de Hoog S."/>
            <person name="Gorbushina A."/>
            <person name="Stielow B."/>
            <person name="Teixiera M."/>
            <person name="Abouelleil A."/>
            <person name="Chapman S.B."/>
            <person name="Priest M."/>
            <person name="Young S.K."/>
            <person name="Wortman J."/>
            <person name="Nusbaum C."/>
            <person name="Birren B."/>
        </authorList>
    </citation>
    <scope>NUCLEOTIDE SEQUENCE [LARGE SCALE GENOMIC DNA]</scope>
    <source>
        <strain evidence="12 13">CBS 650.93</strain>
    </source>
</reference>
<comment type="pathway">
    <text evidence="3">Carbohydrate biosynthesis; gluconeogenesis.</text>
</comment>
<dbReference type="AlphaFoldDB" id="A0A0D2GP67"/>
<dbReference type="GO" id="GO:0006567">
    <property type="term" value="P:L-threonine catabolic process"/>
    <property type="evidence" value="ECO:0007669"/>
    <property type="project" value="TreeGrafter"/>
</dbReference>
<evidence type="ECO:0000259" key="11">
    <source>
        <dbReference type="Pfam" id="PF00291"/>
    </source>
</evidence>
<keyword evidence="9" id="KW-0456">Lyase</keyword>
<dbReference type="Gene3D" id="3.40.50.1100">
    <property type="match status" value="2"/>
</dbReference>